<keyword evidence="2" id="KW-1185">Reference proteome</keyword>
<protein>
    <recommendedName>
        <fullName evidence="3">Flp pilus-assembly TadG-like N-terminal domain-containing protein</fullName>
    </recommendedName>
</protein>
<organism evidence="1 2">
    <name type="scientific">Candidatus Rhodoblastus alkanivorans</name>
    <dbReference type="NCBI Taxonomy" id="2954117"/>
    <lineage>
        <taxon>Bacteria</taxon>
        <taxon>Pseudomonadati</taxon>
        <taxon>Pseudomonadota</taxon>
        <taxon>Alphaproteobacteria</taxon>
        <taxon>Hyphomicrobiales</taxon>
        <taxon>Rhodoblastaceae</taxon>
        <taxon>Rhodoblastus</taxon>
    </lineage>
</organism>
<dbReference type="EMBL" id="JAIVFP010000001">
    <property type="protein sequence ID" value="MCI4683514.1"/>
    <property type="molecule type" value="Genomic_DNA"/>
</dbReference>
<dbReference type="Proteomes" id="UP001139104">
    <property type="component" value="Unassembled WGS sequence"/>
</dbReference>
<evidence type="ECO:0008006" key="3">
    <source>
        <dbReference type="Google" id="ProtNLM"/>
    </source>
</evidence>
<reference evidence="1" key="1">
    <citation type="journal article" date="2022" name="ISME J.">
        <title>Identification of active gaseous-alkane degraders at natural gas seeps.</title>
        <authorList>
            <person name="Farhan Ul Haque M."/>
            <person name="Hernandez M."/>
            <person name="Crombie A.T."/>
            <person name="Murrell J.C."/>
        </authorList>
    </citation>
    <scope>NUCLEOTIDE SEQUENCE</scope>
    <source>
        <strain evidence="1">PC2</strain>
    </source>
</reference>
<dbReference type="RefSeq" id="WP_243067463.1">
    <property type="nucleotide sequence ID" value="NZ_JAIVFK010000013.1"/>
</dbReference>
<name>A0ABS9Z774_9HYPH</name>
<evidence type="ECO:0000313" key="2">
    <source>
        <dbReference type="Proteomes" id="UP001139104"/>
    </source>
</evidence>
<proteinExistence type="predicted"/>
<accession>A0ABS9Z774</accession>
<evidence type="ECO:0000313" key="1">
    <source>
        <dbReference type="EMBL" id="MCI4683514.1"/>
    </source>
</evidence>
<sequence>MTIIGAFLIGALIAFVSLVSEYGMGLERQNKDQRIADLASFAAANYYMANSTDGNVMASATSVAQNVAALNGVPGSDVQVNLVTSPTNASANAIKVKVTTAAPLFLAKLVGGGTSLTDSASSYAQVVSGPGNGCVLSLNNSAVDDLWANGNTTLNLKNCDIYDNSSSSAALSVGGSASVTVRSAYIVGGVYGSSKINASGTVQTGASRTQDPYRSVDIPAYTGCDHTSYSTTTNATLNPGVYCNGFQITSHAVVTLNPGLYIFDRGAFSISGQATLQGATVNGVSGVTLVFTSSTGSSWPTVTINGGATVNLTAPTTADIKAGNNGLNGILFYGDRNMPVGTAFKINGGSSQTLTGAIYLPEAAINYSGTTDVNNACLQLIGDTITFIGTSNVAISGCGQFALRTFGAPLDNSQNKVGLVE</sequence>
<gene>
    <name evidence="1" type="ORF">K2U94_12180</name>
</gene>
<comment type="caution">
    <text evidence="1">The sequence shown here is derived from an EMBL/GenBank/DDBJ whole genome shotgun (WGS) entry which is preliminary data.</text>
</comment>